<dbReference type="GO" id="GO:0004559">
    <property type="term" value="F:alpha-mannosidase activity"/>
    <property type="evidence" value="ECO:0007669"/>
    <property type="project" value="InterPro"/>
</dbReference>
<dbReference type="OrthoDB" id="2016903at2759"/>
<evidence type="ECO:0000313" key="6">
    <source>
        <dbReference type="EMBL" id="VDP83066.1"/>
    </source>
</evidence>
<evidence type="ECO:0000259" key="5">
    <source>
        <dbReference type="Pfam" id="PF09261"/>
    </source>
</evidence>
<keyword evidence="1" id="KW-0479">Metal-binding</keyword>
<gene>
    <name evidence="6" type="ORF">ECPE_LOCUS8238</name>
</gene>
<dbReference type="GO" id="GO:0046872">
    <property type="term" value="F:metal ion binding"/>
    <property type="evidence" value="ECO:0007669"/>
    <property type="project" value="UniProtKB-KW"/>
</dbReference>
<dbReference type="GO" id="GO:0030246">
    <property type="term" value="F:carbohydrate binding"/>
    <property type="evidence" value="ECO:0007669"/>
    <property type="project" value="InterPro"/>
</dbReference>
<dbReference type="InterPro" id="IPR011013">
    <property type="entry name" value="Gal_mutarotase_sf_dom"/>
</dbReference>
<keyword evidence="2" id="KW-0378">Hydrolase</keyword>
<feature type="domain" description="Glycoside hydrolase family 38 central" evidence="5">
    <location>
        <begin position="45"/>
        <end position="95"/>
    </location>
</feature>
<dbReference type="GO" id="GO:0005764">
    <property type="term" value="C:lysosome"/>
    <property type="evidence" value="ECO:0007669"/>
    <property type="project" value="TreeGrafter"/>
</dbReference>
<dbReference type="FunFam" id="1.20.1270.50:FF:000003">
    <property type="entry name" value="Alpha-mannosidase"/>
    <property type="match status" value="1"/>
</dbReference>
<dbReference type="InterPro" id="IPR015341">
    <property type="entry name" value="Glyco_hydro_38_cen"/>
</dbReference>
<dbReference type="GO" id="GO:0006013">
    <property type="term" value="P:mannose metabolic process"/>
    <property type="evidence" value="ECO:0007669"/>
    <property type="project" value="InterPro"/>
</dbReference>
<dbReference type="AlphaFoldDB" id="A0A183AMQ3"/>
<dbReference type="WBParaSite" id="ECPE_0000826201-mRNA-1">
    <property type="protein sequence ID" value="ECPE_0000826201-mRNA-1"/>
    <property type="gene ID" value="ECPE_0000826201"/>
</dbReference>
<dbReference type="InterPro" id="IPR013780">
    <property type="entry name" value="Glyco_hydro_b"/>
</dbReference>
<accession>A0A183AMQ3</accession>
<proteinExistence type="predicted"/>
<dbReference type="SUPFAM" id="SSF74650">
    <property type="entry name" value="Galactose mutarotase-like"/>
    <property type="match status" value="1"/>
</dbReference>
<protein>
    <submittedName>
        <fullName evidence="8">Alpha-mannosidase</fullName>
    </submittedName>
</protein>
<evidence type="ECO:0000259" key="4">
    <source>
        <dbReference type="Pfam" id="PF07748"/>
    </source>
</evidence>
<evidence type="ECO:0000313" key="8">
    <source>
        <dbReference type="WBParaSite" id="ECPE_0000826201-mRNA-1"/>
    </source>
</evidence>
<dbReference type="Gene3D" id="2.60.40.1360">
    <property type="match status" value="1"/>
</dbReference>
<name>A0A183AMQ3_9TREM</name>
<dbReference type="Gene3D" id="2.70.98.30">
    <property type="entry name" value="Golgi alpha-mannosidase II, domain 4"/>
    <property type="match status" value="1"/>
</dbReference>
<dbReference type="Pfam" id="PF07748">
    <property type="entry name" value="Glyco_hydro_38C"/>
    <property type="match status" value="1"/>
</dbReference>
<reference evidence="8" key="1">
    <citation type="submission" date="2016-06" db="UniProtKB">
        <authorList>
            <consortium name="WormBaseParasite"/>
        </authorList>
    </citation>
    <scope>IDENTIFICATION</scope>
</reference>
<keyword evidence="3" id="KW-1015">Disulfide bond</keyword>
<dbReference type="EMBL" id="UZAN01045708">
    <property type="protein sequence ID" value="VDP83066.1"/>
    <property type="molecule type" value="Genomic_DNA"/>
</dbReference>
<dbReference type="InterPro" id="IPR037094">
    <property type="entry name" value="Glyco_hydro_38_cen_sf"/>
</dbReference>
<sequence length="694" mass="78893">MASCNSYDVDDYNTNGTENFPYNLSLNRATPGSNWKNSGESDLLVDRLRRAMGVMQHHDAVTGTEKQAVAYDYARLLSDGVNEGEKVMVNAMSKLLPNFRELIISQGLSFCTYLNISICDALEAEIPYVNGTGFGGVYVMIYNPTGWHVKNSWFRLPIYVPNLRPELVNIKLYDLRTGTQIPMPFQLVPISTRVRSIPERRVFKSTSNMELVFSASGTGLALPPAGFSSYFLKITNEPTVRPRFPIYHEPTCSQLSYISKTMTYRLHVADHGPRPVTIMALHKDGKSKLNVTMQMLYYYGETSGMQASGAYVFLPKMKNISQTFPDPMVKSFSGECVEEVHLHYNVWATLVVRLYRNGEIETDWIVGPIPDHHLQFSREVIIRYQVTGDGIDPSVSGEFFTDSAGRRLIRRVRNERPDWNINYRYQETQPVAGNYYPVINRIMLKGSQRDVRHPLNYWEQNNPAMGFAVYTDRAQGGSSLRDGEVELMVHRRLIKDDGYGVAEALIENGIDRRGLIARGTHRLRLDELHVIEREDQQLASKLVRPPKVIVAPAIRPPNKQDTLQWSALNKELPPHIHLLSMIAWPLTRATADPTEPDQLLLRLEHLGSAGTSGDEDLVLTSLFRGIRITDAREVTLTADQDRLVALHKRLRWPTEPVSWRPYSANAFRTRATHDIIVRLKPSTISTFLLRYEID</sequence>
<dbReference type="Pfam" id="PF09261">
    <property type="entry name" value="Alpha-mann_mid"/>
    <property type="match status" value="1"/>
</dbReference>
<evidence type="ECO:0000256" key="1">
    <source>
        <dbReference type="ARBA" id="ARBA00022723"/>
    </source>
</evidence>
<dbReference type="SUPFAM" id="SSF88688">
    <property type="entry name" value="Families 57/38 glycoside transferase middle domain"/>
    <property type="match status" value="1"/>
</dbReference>
<feature type="domain" description="Glycosyl hydrolase family 38 C-terminal" evidence="4">
    <location>
        <begin position="290"/>
        <end position="498"/>
    </location>
</feature>
<dbReference type="Proteomes" id="UP000272942">
    <property type="component" value="Unassembled WGS sequence"/>
</dbReference>
<reference evidence="6 7" key="2">
    <citation type="submission" date="2018-11" db="EMBL/GenBank/DDBJ databases">
        <authorList>
            <consortium name="Pathogen Informatics"/>
        </authorList>
    </citation>
    <scope>NUCLEOTIDE SEQUENCE [LARGE SCALE GENOMIC DNA]</scope>
    <source>
        <strain evidence="6 7">Egypt</strain>
    </source>
</reference>
<dbReference type="InterPro" id="IPR011682">
    <property type="entry name" value="Glyco_hydro_38_C"/>
</dbReference>
<evidence type="ECO:0000256" key="3">
    <source>
        <dbReference type="ARBA" id="ARBA00023157"/>
    </source>
</evidence>
<dbReference type="PANTHER" id="PTHR11607:SF3">
    <property type="entry name" value="LYSOSOMAL ALPHA-MANNOSIDASE"/>
    <property type="match status" value="1"/>
</dbReference>
<dbReference type="InterPro" id="IPR050843">
    <property type="entry name" value="Glycosyl_Hydrlase_38"/>
</dbReference>
<organism evidence="8">
    <name type="scientific">Echinostoma caproni</name>
    <dbReference type="NCBI Taxonomy" id="27848"/>
    <lineage>
        <taxon>Eukaryota</taxon>
        <taxon>Metazoa</taxon>
        <taxon>Spiralia</taxon>
        <taxon>Lophotrochozoa</taxon>
        <taxon>Platyhelminthes</taxon>
        <taxon>Trematoda</taxon>
        <taxon>Digenea</taxon>
        <taxon>Plagiorchiida</taxon>
        <taxon>Echinostomata</taxon>
        <taxon>Echinostomatoidea</taxon>
        <taxon>Echinostomatidae</taxon>
        <taxon>Echinostoma</taxon>
    </lineage>
</organism>
<keyword evidence="7" id="KW-1185">Reference proteome</keyword>
<dbReference type="PANTHER" id="PTHR11607">
    <property type="entry name" value="ALPHA-MANNOSIDASE"/>
    <property type="match status" value="1"/>
</dbReference>
<dbReference type="InterPro" id="IPR028995">
    <property type="entry name" value="Glyco_hydro_57/38_cen_sf"/>
</dbReference>
<dbReference type="Gene3D" id="1.20.1270.50">
    <property type="entry name" value="Glycoside hydrolase family 38, central domain"/>
    <property type="match status" value="1"/>
</dbReference>
<dbReference type="Gene3D" id="2.60.40.1180">
    <property type="entry name" value="Golgi alpha-mannosidase II"/>
    <property type="match status" value="1"/>
</dbReference>
<evidence type="ECO:0000313" key="7">
    <source>
        <dbReference type="Proteomes" id="UP000272942"/>
    </source>
</evidence>
<evidence type="ECO:0000256" key="2">
    <source>
        <dbReference type="ARBA" id="ARBA00022801"/>
    </source>
</evidence>